<feature type="compositionally biased region" description="Low complexity" evidence="1">
    <location>
        <begin position="410"/>
        <end position="424"/>
    </location>
</feature>
<feature type="transmembrane region" description="Helical" evidence="2">
    <location>
        <begin position="219"/>
        <end position="241"/>
    </location>
</feature>
<feature type="compositionally biased region" description="Low complexity" evidence="1">
    <location>
        <begin position="342"/>
        <end position="360"/>
    </location>
</feature>
<feature type="compositionally biased region" description="Gly residues" evidence="1">
    <location>
        <begin position="440"/>
        <end position="452"/>
    </location>
</feature>
<dbReference type="SUPFAM" id="SSF54106">
    <property type="entry name" value="LysM domain"/>
    <property type="match status" value="1"/>
</dbReference>
<dbReference type="AlphaFoldDB" id="C0CT73"/>
<sequence>MGELYEPYPKLPKNIRQIGERDQVLKLYLEDYVNSYLKRLRPAGGSDLRVGLLLGNVEMHEDTPYVFVDGALEMENVTEEGEKVVFTEEAWKKAYQDVEQMFPKRTVQGWFLCGSPGCNLSPLNYWRQHGQYFTGKHQLMYLNSGLEGEEAIYITSSDGFYKLRGHSIFYERNQMMQDYMVLRREARRVETGVDDKVIRDFRKRMDERKAEATHHRSTVGALTGLCSVLTITVFAGGVAMFNNYQKMQRMESVIASVVPGGSVLTGGKQVESPSGKGFVDANGPDYVIEEAKGQVYPTTAPADESADAAAQTQVPMGAGRDESPQSGKEQPSPVKVETMPPGATAGAGQAAAGNSEGAAGVTQGNENALSGSDASGGQGGSGQGGNGQSGSGQGGSGQGKSSQGSGGSQSSGSSQGDGSSQSTGSTGGQSGSSQNASSGGSNGQASGGGQAPGGSTSTDKSSGNKEGSSQAPAAAPADYKVYTVEAGDTLYGICFKLYSSIGQLDDIMRVNGLENQDSIYAGQKLLVP</sequence>
<evidence type="ECO:0000256" key="2">
    <source>
        <dbReference type="SAM" id="Phobius"/>
    </source>
</evidence>
<dbReference type="RefSeq" id="WP_007705319.1">
    <property type="nucleotide sequence ID" value="NZ_CP102272.1"/>
</dbReference>
<keyword evidence="2" id="KW-0812">Transmembrane</keyword>
<dbReference type="InterPro" id="IPR018392">
    <property type="entry name" value="LysM"/>
</dbReference>
<feature type="compositionally biased region" description="Gly residues" evidence="1">
    <location>
        <begin position="374"/>
        <end position="409"/>
    </location>
</feature>
<keyword evidence="2" id="KW-1133">Transmembrane helix</keyword>
<name>C0CT73_9FIRM</name>
<evidence type="ECO:0000313" key="5">
    <source>
        <dbReference type="Proteomes" id="UP000004756"/>
    </source>
</evidence>
<protein>
    <submittedName>
        <fullName evidence="4">LysM domain protein</fullName>
    </submittedName>
</protein>
<dbReference type="Gene3D" id="3.10.350.10">
    <property type="entry name" value="LysM domain"/>
    <property type="match status" value="1"/>
</dbReference>
<feature type="region of interest" description="Disordered" evidence="1">
    <location>
        <begin position="299"/>
        <end position="478"/>
    </location>
</feature>
<dbReference type="CDD" id="cd00118">
    <property type="entry name" value="LysM"/>
    <property type="match status" value="1"/>
</dbReference>
<feature type="compositionally biased region" description="Low complexity" evidence="1">
    <location>
        <begin position="299"/>
        <end position="310"/>
    </location>
</feature>
<evidence type="ECO:0000259" key="3">
    <source>
        <dbReference type="PROSITE" id="PS51782"/>
    </source>
</evidence>
<dbReference type="PROSITE" id="PS51782">
    <property type="entry name" value="LYSM"/>
    <property type="match status" value="1"/>
</dbReference>
<keyword evidence="2" id="KW-0472">Membrane</keyword>
<gene>
    <name evidence="4" type="ORF">CLOSTASPAR_00171</name>
</gene>
<accession>C0CT73</accession>
<evidence type="ECO:0000313" key="4">
    <source>
        <dbReference type="EMBL" id="EEG57751.1"/>
    </source>
</evidence>
<dbReference type="Pfam" id="PF01476">
    <property type="entry name" value="LysM"/>
    <property type="match status" value="1"/>
</dbReference>
<feature type="compositionally biased region" description="Polar residues" evidence="1">
    <location>
        <begin position="458"/>
        <end position="471"/>
    </location>
</feature>
<comment type="caution">
    <text evidence="4">The sequence shown here is derived from an EMBL/GenBank/DDBJ whole genome shotgun (WGS) entry which is preliminary data.</text>
</comment>
<reference evidence="4 5" key="1">
    <citation type="submission" date="2009-02" db="EMBL/GenBank/DDBJ databases">
        <title>Draft genome sequence of Clostridium asparagiforme (DSM 15981).</title>
        <authorList>
            <person name="Sudarsanam P."/>
            <person name="Ley R."/>
            <person name="Guruge J."/>
            <person name="Turnbaugh P.J."/>
            <person name="Mahowald M."/>
            <person name="Liep D."/>
            <person name="Gordon J."/>
        </authorList>
    </citation>
    <scope>NUCLEOTIDE SEQUENCE [LARGE SCALE GENOMIC DNA]</scope>
    <source>
        <strain evidence="4 5">DSM 15981</strain>
    </source>
</reference>
<feature type="domain" description="LysM" evidence="3">
    <location>
        <begin position="480"/>
        <end position="527"/>
    </location>
</feature>
<dbReference type="EMBL" id="ACCJ01000008">
    <property type="protein sequence ID" value="EEG57751.1"/>
    <property type="molecule type" value="Genomic_DNA"/>
</dbReference>
<dbReference type="Proteomes" id="UP000004756">
    <property type="component" value="Unassembled WGS sequence"/>
</dbReference>
<proteinExistence type="predicted"/>
<keyword evidence="5" id="KW-1185">Reference proteome</keyword>
<dbReference type="SMART" id="SM00257">
    <property type="entry name" value="LysM"/>
    <property type="match status" value="1"/>
</dbReference>
<evidence type="ECO:0000256" key="1">
    <source>
        <dbReference type="SAM" id="MobiDB-lite"/>
    </source>
</evidence>
<dbReference type="InterPro" id="IPR036779">
    <property type="entry name" value="LysM_dom_sf"/>
</dbReference>
<dbReference type="HOGENOM" id="CLU_033411_1_0_9"/>
<organism evidence="4 5">
    <name type="scientific">[Clostridium] asparagiforme DSM 15981</name>
    <dbReference type="NCBI Taxonomy" id="518636"/>
    <lineage>
        <taxon>Bacteria</taxon>
        <taxon>Bacillati</taxon>
        <taxon>Bacillota</taxon>
        <taxon>Clostridia</taxon>
        <taxon>Lachnospirales</taxon>
        <taxon>Lachnospiraceae</taxon>
        <taxon>Enterocloster</taxon>
    </lineage>
</organism>